<accession>A0AAP0DES1</accession>
<dbReference type="EMBL" id="JBCNJP010000008">
    <property type="protein sequence ID" value="KAK9073811.1"/>
    <property type="molecule type" value="Genomic_DNA"/>
</dbReference>
<keyword evidence="2" id="KW-1185">Reference proteome</keyword>
<dbReference type="Proteomes" id="UP001408789">
    <property type="component" value="Unassembled WGS sequence"/>
</dbReference>
<gene>
    <name evidence="1" type="ORF">SSX86_006405</name>
</gene>
<proteinExistence type="predicted"/>
<organism evidence="1 2">
    <name type="scientific">Deinandra increscens subsp. villosa</name>
    <dbReference type="NCBI Taxonomy" id="3103831"/>
    <lineage>
        <taxon>Eukaryota</taxon>
        <taxon>Viridiplantae</taxon>
        <taxon>Streptophyta</taxon>
        <taxon>Embryophyta</taxon>
        <taxon>Tracheophyta</taxon>
        <taxon>Spermatophyta</taxon>
        <taxon>Magnoliopsida</taxon>
        <taxon>eudicotyledons</taxon>
        <taxon>Gunneridae</taxon>
        <taxon>Pentapetalae</taxon>
        <taxon>asterids</taxon>
        <taxon>campanulids</taxon>
        <taxon>Asterales</taxon>
        <taxon>Asteraceae</taxon>
        <taxon>Asteroideae</taxon>
        <taxon>Heliantheae alliance</taxon>
        <taxon>Madieae</taxon>
        <taxon>Madiinae</taxon>
        <taxon>Deinandra</taxon>
    </lineage>
</organism>
<dbReference type="PANTHER" id="PTHR31513">
    <property type="entry name" value="EPHRIN TYPE-B RECEPTOR"/>
    <property type="match status" value="1"/>
</dbReference>
<dbReference type="AlphaFoldDB" id="A0AAP0DES1"/>
<dbReference type="PANTHER" id="PTHR31513:SF1">
    <property type="entry name" value="EPHRIN TYPE-B RECEPTOR"/>
    <property type="match status" value="1"/>
</dbReference>
<sequence>MHLQRREYASATCLPMGILADIVAANPVYGGSYNACRNSSHNHNQDCDFHPSSPNSEGAKNASSVAGTMLKYIKPIIILILIHNSLTTGCNYVAGGVARNIIECVSKLGTKSYMISALGLDILGCKGGVGRGQLWSDGIDSGGGYGGTGGNGCYDGVCIEGGLPYGDVDLLWQLGSGGGNDSTTDSTTAGGILVIGLLDHPILTVSVDGSLTADGGNYRDKTANNPYKLFSLVGGYGGGSGGTILLLVNTMSLGASGVLSSDGVYGNPNGSGSERIHFHWSHITTEDIYQPVANAKGNISTGFVPHFFLPAFMCNQI</sequence>
<comment type="caution">
    <text evidence="1">The sequence shown here is derived from an EMBL/GenBank/DDBJ whole genome shotgun (WGS) entry which is preliminary data.</text>
</comment>
<protein>
    <submittedName>
        <fullName evidence="1">Uncharacterized protein</fullName>
    </submittedName>
</protein>
<reference evidence="1 2" key="1">
    <citation type="submission" date="2024-04" db="EMBL/GenBank/DDBJ databases">
        <title>The reference genome of an endangered Asteraceae, Deinandra increscens subsp. villosa, native to the Central Coast of California.</title>
        <authorList>
            <person name="Guilliams M."/>
            <person name="Hasenstab-Lehman K."/>
            <person name="Meyer R."/>
            <person name="Mcevoy S."/>
        </authorList>
    </citation>
    <scope>NUCLEOTIDE SEQUENCE [LARGE SCALE GENOMIC DNA]</scope>
    <source>
        <tissue evidence="1">Leaf</tissue>
    </source>
</reference>
<evidence type="ECO:0000313" key="1">
    <source>
        <dbReference type="EMBL" id="KAK9073811.1"/>
    </source>
</evidence>
<evidence type="ECO:0000313" key="2">
    <source>
        <dbReference type="Proteomes" id="UP001408789"/>
    </source>
</evidence>
<name>A0AAP0DES1_9ASTR</name>